<dbReference type="GO" id="GO:0007051">
    <property type="term" value="P:spindle organization"/>
    <property type="evidence" value="ECO:0007669"/>
    <property type="project" value="InterPro"/>
</dbReference>
<dbReference type="GeneID" id="25913961"/>
<organism evidence="1 2">
    <name type="scientific">Sphaeroforma arctica JP610</name>
    <dbReference type="NCBI Taxonomy" id="667725"/>
    <lineage>
        <taxon>Eukaryota</taxon>
        <taxon>Ichthyosporea</taxon>
        <taxon>Ichthyophonida</taxon>
        <taxon>Sphaeroforma</taxon>
    </lineage>
</organism>
<gene>
    <name evidence="1" type="ORF">SARC_13457</name>
</gene>
<feature type="non-terminal residue" evidence="1">
    <location>
        <position position="103"/>
    </location>
</feature>
<dbReference type="AlphaFoldDB" id="A0A0L0FB46"/>
<protein>
    <recommendedName>
        <fullName evidence="3">Mon2/Sec7/BIG1-like dimerisation and cyclophilin-binding domain-containing protein</fullName>
    </recommendedName>
</protein>
<evidence type="ECO:0008006" key="3">
    <source>
        <dbReference type="Google" id="ProtNLM"/>
    </source>
</evidence>
<evidence type="ECO:0000313" key="2">
    <source>
        <dbReference type="Proteomes" id="UP000054560"/>
    </source>
</evidence>
<keyword evidence="2" id="KW-1185">Reference proteome</keyword>
<dbReference type="GO" id="GO:0046785">
    <property type="term" value="P:microtubule polymerization"/>
    <property type="evidence" value="ECO:0007669"/>
    <property type="project" value="InterPro"/>
</dbReference>
<accession>A0A0L0FB46</accession>
<dbReference type="GO" id="GO:0061863">
    <property type="term" value="F:microtubule plus end polymerase"/>
    <property type="evidence" value="ECO:0007669"/>
    <property type="project" value="InterPro"/>
</dbReference>
<dbReference type="Gene3D" id="1.25.10.10">
    <property type="entry name" value="Leucine-rich Repeat Variant"/>
    <property type="match status" value="1"/>
</dbReference>
<dbReference type="InterPro" id="IPR045110">
    <property type="entry name" value="XMAP215"/>
</dbReference>
<evidence type="ECO:0000313" key="1">
    <source>
        <dbReference type="EMBL" id="KNC73985.1"/>
    </source>
</evidence>
<dbReference type="EMBL" id="KQ244907">
    <property type="protein sequence ID" value="KNC73985.1"/>
    <property type="molecule type" value="Genomic_DNA"/>
</dbReference>
<reference evidence="1 2" key="1">
    <citation type="submission" date="2011-02" db="EMBL/GenBank/DDBJ databases">
        <title>The Genome Sequence of Sphaeroforma arctica JP610.</title>
        <authorList>
            <consortium name="The Broad Institute Genome Sequencing Platform"/>
            <person name="Russ C."/>
            <person name="Cuomo C."/>
            <person name="Young S.K."/>
            <person name="Zeng Q."/>
            <person name="Gargeya S."/>
            <person name="Alvarado L."/>
            <person name="Berlin A."/>
            <person name="Chapman S.B."/>
            <person name="Chen Z."/>
            <person name="Freedman E."/>
            <person name="Gellesch M."/>
            <person name="Goldberg J."/>
            <person name="Griggs A."/>
            <person name="Gujja S."/>
            <person name="Heilman E."/>
            <person name="Heiman D."/>
            <person name="Howarth C."/>
            <person name="Mehta T."/>
            <person name="Neiman D."/>
            <person name="Pearson M."/>
            <person name="Roberts A."/>
            <person name="Saif S."/>
            <person name="Shea T."/>
            <person name="Shenoy N."/>
            <person name="Sisk P."/>
            <person name="Stolte C."/>
            <person name="Sykes S."/>
            <person name="White J."/>
            <person name="Yandava C."/>
            <person name="Burger G."/>
            <person name="Gray M.W."/>
            <person name="Holland P.W.H."/>
            <person name="King N."/>
            <person name="Lang F.B.F."/>
            <person name="Roger A.J."/>
            <person name="Ruiz-Trillo I."/>
            <person name="Haas B."/>
            <person name="Nusbaum C."/>
            <person name="Birren B."/>
        </authorList>
    </citation>
    <scope>NUCLEOTIDE SEQUENCE [LARGE SCALE GENOMIC DNA]</scope>
    <source>
        <strain evidence="1 2">JP610</strain>
    </source>
</reference>
<dbReference type="InterPro" id="IPR011989">
    <property type="entry name" value="ARM-like"/>
</dbReference>
<dbReference type="STRING" id="667725.A0A0L0FB46"/>
<feature type="non-terminal residue" evidence="1">
    <location>
        <position position="1"/>
    </location>
</feature>
<dbReference type="RefSeq" id="XP_014147887.1">
    <property type="nucleotide sequence ID" value="XM_014292412.1"/>
</dbReference>
<proteinExistence type="predicted"/>
<dbReference type="PANTHER" id="PTHR12609">
    <property type="entry name" value="MICROTUBULE ASSOCIATED PROTEIN XMAP215"/>
    <property type="match status" value="1"/>
</dbReference>
<name>A0A0L0FB46_9EUKA</name>
<dbReference type="Proteomes" id="UP000054560">
    <property type="component" value="Unassembled WGS sequence"/>
</dbReference>
<dbReference type="eggNOG" id="KOG1820">
    <property type="taxonomic scope" value="Eukaryota"/>
</dbReference>
<dbReference type="GO" id="GO:0051010">
    <property type="term" value="F:microtubule plus-end binding"/>
    <property type="evidence" value="ECO:0007669"/>
    <property type="project" value="InterPro"/>
</dbReference>
<sequence>EEAKVCSDVLLKYASIRLCDKITTAILKTLVFLKALIGAFIADGHRLEAYEASLIFPMLVLKIGEKEMVQREARSVIRSFCNVHPSMNIFTYLMDGIKSKNAK</sequence>
<dbReference type="GO" id="GO:0030951">
    <property type="term" value="P:establishment or maintenance of microtubule cytoskeleton polarity"/>
    <property type="evidence" value="ECO:0007669"/>
    <property type="project" value="InterPro"/>
</dbReference>
<dbReference type="OrthoDB" id="205662at2759"/>